<feature type="transmembrane region" description="Helical" evidence="9">
    <location>
        <begin position="116"/>
        <end position="139"/>
    </location>
</feature>
<evidence type="ECO:0000256" key="9">
    <source>
        <dbReference type="SAM" id="Phobius"/>
    </source>
</evidence>
<keyword evidence="6" id="KW-0418">Kinase</keyword>
<dbReference type="PANTHER" id="PTHR24421">
    <property type="entry name" value="NITRATE/NITRITE SENSOR PROTEIN NARX-RELATED"/>
    <property type="match status" value="1"/>
</dbReference>
<evidence type="ECO:0000256" key="2">
    <source>
        <dbReference type="ARBA" id="ARBA00012438"/>
    </source>
</evidence>
<evidence type="ECO:0000256" key="7">
    <source>
        <dbReference type="ARBA" id="ARBA00022840"/>
    </source>
</evidence>
<dbReference type="GO" id="GO:0016020">
    <property type="term" value="C:membrane"/>
    <property type="evidence" value="ECO:0007669"/>
    <property type="project" value="InterPro"/>
</dbReference>
<keyword evidence="8" id="KW-0902">Two-component regulatory system</keyword>
<keyword evidence="9" id="KW-1133">Transmembrane helix</keyword>
<dbReference type="GO" id="GO:0005524">
    <property type="term" value="F:ATP binding"/>
    <property type="evidence" value="ECO:0007669"/>
    <property type="project" value="UniProtKB-KW"/>
</dbReference>
<keyword evidence="7" id="KW-0067">ATP-binding</keyword>
<keyword evidence="14" id="KW-1185">Reference proteome</keyword>
<dbReference type="GO" id="GO:0000155">
    <property type="term" value="F:phosphorelay sensor kinase activity"/>
    <property type="evidence" value="ECO:0007669"/>
    <property type="project" value="InterPro"/>
</dbReference>
<evidence type="ECO:0000256" key="8">
    <source>
        <dbReference type="ARBA" id="ARBA00023012"/>
    </source>
</evidence>
<dbReference type="EC" id="2.7.13.3" evidence="2"/>
<keyword evidence="9" id="KW-0472">Membrane</keyword>
<dbReference type="AlphaFoldDB" id="A0A934IWB4"/>
<dbReference type="Gene3D" id="1.20.5.1930">
    <property type="match status" value="1"/>
</dbReference>
<accession>A0A934IWB4</accession>
<keyword evidence="9" id="KW-0812">Transmembrane</keyword>
<reference evidence="13" key="1">
    <citation type="submission" date="2020-12" db="EMBL/GenBank/DDBJ databases">
        <title>Devosia sp. MSA67 isolated from Mo River.</title>
        <authorList>
            <person name="Ma F."/>
            <person name="Zi Z."/>
        </authorList>
    </citation>
    <scope>NUCLEOTIDE SEQUENCE</scope>
    <source>
        <strain evidence="13">MSA67</strain>
    </source>
</reference>
<feature type="transmembrane region" description="Helical" evidence="9">
    <location>
        <begin position="20"/>
        <end position="40"/>
    </location>
</feature>
<dbReference type="EMBL" id="JAEKMH010000001">
    <property type="protein sequence ID" value="MBJ3783104.1"/>
    <property type="molecule type" value="Genomic_DNA"/>
</dbReference>
<evidence type="ECO:0000256" key="6">
    <source>
        <dbReference type="ARBA" id="ARBA00022777"/>
    </source>
</evidence>
<evidence type="ECO:0000256" key="1">
    <source>
        <dbReference type="ARBA" id="ARBA00000085"/>
    </source>
</evidence>
<dbReference type="Gene3D" id="3.30.565.10">
    <property type="entry name" value="Histidine kinase-like ATPase, C-terminal domain"/>
    <property type="match status" value="1"/>
</dbReference>
<dbReference type="GO" id="GO:0046983">
    <property type="term" value="F:protein dimerization activity"/>
    <property type="evidence" value="ECO:0007669"/>
    <property type="project" value="InterPro"/>
</dbReference>
<feature type="transmembrane region" description="Helical" evidence="9">
    <location>
        <begin position="145"/>
        <end position="166"/>
    </location>
</feature>
<dbReference type="SUPFAM" id="SSF55874">
    <property type="entry name" value="ATPase domain of HSP90 chaperone/DNA topoisomerase II/histidine kinase"/>
    <property type="match status" value="1"/>
</dbReference>
<dbReference type="Pfam" id="PF13796">
    <property type="entry name" value="Sensor"/>
    <property type="match status" value="1"/>
</dbReference>
<dbReference type="Proteomes" id="UP000602124">
    <property type="component" value="Unassembled WGS sequence"/>
</dbReference>
<dbReference type="Pfam" id="PF07730">
    <property type="entry name" value="HisKA_3"/>
    <property type="match status" value="1"/>
</dbReference>
<evidence type="ECO:0000313" key="13">
    <source>
        <dbReference type="EMBL" id="MBJ3783104.1"/>
    </source>
</evidence>
<feature type="domain" description="Signal transduction histidine kinase subgroup 3 dimerisation and phosphoacceptor" evidence="11">
    <location>
        <begin position="243"/>
        <end position="306"/>
    </location>
</feature>
<dbReference type="InterPro" id="IPR003594">
    <property type="entry name" value="HATPase_dom"/>
</dbReference>
<comment type="catalytic activity">
    <reaction evidence="1">
        <text>ATP + protein L-histidine = ADP + protein N-phospho-L-histidine.</text>
        <dbReference type="EC" id="2.7.13.3"/>
    </reaction>
</comment>
<feature type="transmembrane region" description="Helical" evidence="9">
    <location>
        <begin position="178"/>
        <end position="197"/>
    </location>
</feature>
<dbReference type="PANTHER" id="PTHR24421:SF10">
    <property type="entry name" value="NITRATE_NITRITE SENSOR PROTEIN NARQ"/>
    <property type="match status" value="1"/>
</dbReference>
<sequence>MPANPLFNRQRWLMVPRQSLFLLAALPLAVTVPTLVITLISLGAGLLVLGIGFVILVVAATLSRWFGLLELERLAWTGAVPIEPPDWPRSAKPGLIASIMAVLTDRHQWSYIAYSVLYLFLGTITGSLALTWLSAIAVGATRWLWVQWVPTTIADISLLALVFPAVRTLPTFLHEVVVNTYYALICAGALVTLPWVVDALVSVHDRLARLFLARYSPEEIDEQMAGLRRSRQASVAAEGRALRRLERDLHDGPQQQLLRLQLDLASARRRIASDPEAATRLIDDAARRSAETLTELRHLVRGIAPPILQDRGLAAALQALAERNPIPATVTTAIDPAAQIEPAVQQGVYFVVAELMANAVKHSKAKRVTIDCRTDTSTRSLALTILDDGKGGAKQVPGHGLAGIAERIEGLGGAWSLDSPVGGPTRVTVQVPI</sequence>
<feature type="transmembrane region" description="Helical" evidence="9">
    <location>
        <begin position="46"/>
        <end position="66"/>
    </location>
</feature>
<keyword evidence="4" id="KW-0808">Transferase</keyword>
<protein>
    <recommendedName>
        <fullName evidence="2">histidine kinase</fullName>
        <ecNumber evidence="2">2.7.13.3</ecNumber>
    </recommendedName>
</protein>
<dbReference type="InterPro" id="IPR025828">
    <property type="entry name" value="Put_sensor_dom"/>
</dbReference>
<evidence type="ECO:0000259" key="12">
    <source>
        <dbReference type="Pfam" id="PF13796"/>
    </source>
</evidence>
<dbReference type="RefSeq" id="WP_198874359.1">
    <property type="nucleotide sequence ID" value="NZ_JAEKMH010000001.1"/>
</dbReference>
<evidence type="ECO:0000313" key="14">
    <source>
        <dbReference type="Proteomes" id="UP000602124"/>
    </source>
</evidence>
<dbReference type="InterPro" id="IPR050482">
    <property type="entry name" value="Sensor_HK_TwoCompSys"/>
</dbReference>
<gene>
    <name evidence="13" type="ORF">JEQ47_00105</name>
</gene>
<keyword evidence="3" id="KW-0597">Phosphoprotein</keyword>
<dbReference type="Pfam" id="PF02518">
    <property type="entry name" value="HATPase_c"/>
    <property type="match status" value="1"/>
</dbReference>
<feature type="domain" description="Histidine kinase/HSP90-like ATPase" evidence="10">
    <location>
        <begin position="345"/>
        <end position="432"/>
    </location>
</feature>
<comment type="caution">
    <text evidence="13">The sequence shown here is derived from an EMBL/GenBank/DDBJ whole genome shotgun (WGS) entry which is preliminary data.</text>
</comment>
<evidence type="ECO:0000259" key="11">
    <source>
        <dbReference type="Pfam" id="PF07730"/>
    </source>
</evidence>
<keyword evidence="5" id="KW-0547">Nucleotide-binding</keyword>
<evidence type="ECO:0000256" key="3">
    <source>
        <dbReference type="ARBA" id="ARBA00022553"/>
    </source>
</evidence>
<dbReference type="CDD" id="cd16917">
    <property type="entry name" value="HATPase_UhpB-NarQ-NarX-like"/>
    <property type="match status" value="1"/>
</dbReference>
<dbReference type="InterPro" id="IPR011712">
    <property type="entry name" value="Sig_transdc_His_kin_sub3_dim/P"/>
</dbReference>
<dbReference type="InterPro" id="IPR036890">
    <property type="entry name" value="HATPase_C_sf"/>
</dbReference>
<name>A0A934IWB4_9HYPH</name>
<organism evidence="13 14">
    <name type="scientific">Devosia sediminis</name>
    <dbReference type="NCBI Taxonomy" id="2798801"/>
    <lineage>
        <taxon>Bacteria</taxon>
        <taxon>Pseudomonadati</taxon>
        <taxon>Pseudomonadota</taxon>
        <taxon>Alphaproteobacteria</taxon>
        <taxon>Hyphomicrobiales</taxon>
        <taxon>Devosiaceae</taxon>
        <taxon>Devosia</taxon>
    </lineage>
</organism>
<feature type="domain" description="Putative sensor" evidence="12">
    <location>
        <begin position="21"/>
        <end position="212"/>
    </location>
</feature>
<evidence type="ECO:0000256" key="5">
    <source>
        <dbReference type="ARBA" id="ARBA00022741"/>
    </source>
</evidence>
<evidence type="ECO:0000259" key="10">
    <source>
        <dbReference type="Pfam" id="PF02518"/>
    </source>
</evidence>
<proteinExistence type="predicted"/>
<evidence type="ECO:0000256" key="4">
    <source>
        <dbReference type="ARBA" id="ARBA00022679"/>
    </source>
</evidence>